<proteinExistence type="predicted"/>
<organism evidence="1 2">
    <name type="scientific">Geotrichum galactomycetum</name>
    <dbReference type="NCBI Taxonomy" id="27317"/>
    <lineage>
        <taxon>Eukaryota</taxon>
        <taxon>Fungi</taxon>
        <taxon>Dikarya</taxon>
        <taxon>Ascomycota</taxon>
        <taxon>Saccharomycotina</taxon>
        <taxon>Dipodascomycetes</taxon>
        <taxon>Dipodascales</taxon>
        <taxon>Dipodascaceae</taxon>
        <taxon>Geotrichum</taxon>
    </lineage>
</organism>
<dbReference type="EMBL" id="QVQA01000002">
    <property type="protein sequence ID" value="KAF5102867.1"/>
    <property type="molecule type" value="Genomic_DNA"/>
</dbReference>
<comment type="caution">
    <text evidence="1">The sequence shown here is derived from an EMBL/GenBank/DDBJ whole genome shotgun (WGS) entry which is preliminary data.</text>
</comment>
<sequence length="473" mass="53454">MTLQKRLYSSLAVMVCRQWAPTSAFSRQPHLSSSSILRLQRRYVTGSQPPLPPNFNNGSNSSKNSDSKSNLDSDKEKKDQTFENIIKAEKPLHEDGHCSLEDRHPEPEQKDQTKPDTAPEAEKIEEKARPQFLKDIKDLPSEYELRRSELSKWLVQNLDKLQTTIFTAGQTLNDFTGYSAIEKLKKSIEEQEKLITQTREDVRRCKELYGAAISNRSASQREVNELLQRKHAWSPADLERFTELYRNDHANQHAEAESEANLNSAERVLEDAQLQMTRLISARYHEEQIWSDKIRRASTWGTWALMGFNIFLFIVVQLGLEPWKRRRLVGSFEEKVKLALAESEQHSEENSRKTAAENNRSELALSQADTERLERLETLQTKTLQVLSTALLAPQPPATPTGVVVEPSTPTHSSGITSDVELTWRTLPERLLTSTDAPANVAVCRPEEIAGLAGAGAVFGLFVGTLITLIVKN</sequence>
<evidence type="ECO:0000313" key="1">
    <source>
        <dbReference type="EMBL" id="KAF5102867.1"/>
    </source>
</evidence>
<reference evidence="1 2" key="1">
    <citation type="journal article" date="2020" name="Front. Microbiol.">
        <title>Phenotypic and Genetic Characterization of the Cheese Ripening Yeast Geotrichum candidum.</title>
        <authorList>
            <person name="Perkins V."/>
            <person name="Vignola S."/>
            <person name="Lessard M.H."/>
            <person name="Plante P.L."/>
            <person name="Corbeil J."/>
            <person name="Dugat-Bony E."/>
            <person name="Frenette M."/>
            <person name="Labrie S."/>
        </authorList>
    </citation>
    <scope>NUCLEOTIDE SEQUENCE [LARGE SCALE GENOMIC DNA]</scope>
    <source>
        <strain evidence="1 2">LMA-1147</strain>
    </source>
</reference>
<evidence type="ECO:0000313" key="2">
    <source>
        <dbReference type="Proteomes" id="UP000744676"/>
    </source>
</evidence>
<name>A0ACB6VAJ8_9ASCO</name>
<dbReference type="Proteomes" id="UP000744676">
    <property type="component" value="Unassembled WGS sequence"/>
</dbReference>
<keyword evidence="2" id="KW-1185">Reference proteome</keyword>
<protein>
    <submittedName>
        <fullName evidence="1">Uncharacterized protein</fullName>
    </submittedName>
</protein>
<accession>A0ACB6VAJ8</accession>
<gene>
    <name evidence="1" type="ORF">D0Z00_000125</name>
</gene>